<keyword evidence="1 3" id="KW-0808">Transferase</keyword>
<evidence type="ECO:0000313" key="3">
    <source>
        <dbReference type="EMBL" id="CAI8028224.1"/>
    </source>
</evidence>
<organism evidence="3 4">
    <name type="scientific">Geodia barretti</name>
    <name type="common">Barrett's horny sponge</name>
    <dbReference type="NCBI Taxonomy" id="519541"/>
    <lineage>
        <taxon>Eukaryota</taxon>
        <taxon>Metazoa</taxon>
        <taxon>Porifera</taxon>
        <taxon>Demospongiae</taxon>
        <taxon>Heteroscleromorpha</taxon>
        <taxon>Tetractinellida</taxon>
        <taxon>Astrophorina</taxon>
        <taxon>Geodiidae</taxon>
        <taxon>Geodia</taxon>
    </lineage>
</organism>
<dbReference type="AlphaFoldDB" id="A0AA35WPN9"/>
<comment type="caution">
    <text evidence="3">The sequence shown here is derived from an EMBL/GenBank/DDBJ whole genome shotgun (WGS) entry which is preliminary data.</text>
</comment>
<dbReference type="GO" id="GO:0000287">
    <property type="term" value="F:magnesium ion binding"/>
    <property type="evidence" value="ECO:0007669"/>
    <property type="project" value="InterPro"/>
</dbReference>
<dbReference type="PANTHER" id="PTHR43007">
    <property type="entry name" value="2-PHOSPHO-L-LACTATE TRANSFERASE"/>
    <property type="match status" value="1"/>
</dbReference>
<evidence type="ECO:0000256" key="1">
    <source>
        <dbReference type="ARBA" id="ARBA00022679"/>
    </source>
</evidence>
<dbReference type="Gene3D" id="3.40.50.10680">
    <property type="entry name" value="CofD-like domains"/>
    <property type="match status" value="1"/>
</dbReference>
<evidence type="ECO:0000256" key="2">
    <source>
        <dbReference type="ARBA" id="ARBA00022842"/>
    </source>
</evidence>
<dbReference type="EMBL" id="CASHTH010002320">
    <property type="protein sequence ID" value="CAI8028224.1"/>
    <property type="molecule type" value="Genomic_DNA"/>
</dbReference>
<protein>
    <submittedName>
        <fullName evidence="3">2-phospho-L-lactate transferase</fullName>
    </submittedName>
</protein>
<dbReference type="PANTHER" id="PTHR43007:SF1">
    <property type="entry name" value="2-PHOSPHO-L-LACTATE TRANSFERASE"/>
    <property type="match status" value="1"/>
</dbReference>
<evidence type="ECO:0000313" key="4">
    <source>
        <dbReference type="Proteomes" id="UP001174909"/>
    </source>
</evidence>
<reference evidence="3" key="1">
    <citation type="submission" date="2023-03" db="EMBL/GenBank/DDBJ databases">
        <authorList>
            <person name="Steffen K."/>
            <person name="Cardenas P."/>
        </authorList>
    </citation>
    <scope>NUCLEOTIDE SEQUENCE</scope>
</reference>
<gene>
    <name evidence="3" type="ORF">GBAR_LOCUS16105</name>
</gene>
<dbReference type="Proteomes" id="UP001174909">
    <property type="component" value="Unassembled WGS sequence"/>
</dbReference>
<dbReference type="Pfam" id="PF01933">
    <property type="entry name" value="CofD"/>
    <property type="match status" value="1"/>
</dbReference>
<dbReference type="InterPro" id="IPR010115">
    <property type="entry name" value="FbiA/CofD"/>
</dbReference>
<dbReference type="InterPro" id="IPR038136">
    <property type="entry name" value="CofD-like_dom_sf"/>
</dbReference>
<name>A0AA35WPN9_GEOBA</name>
<proteinExistence type="predicted"/>
<keyword evidence="2" id="KW-0460">Magnesium</keyword>
<keyword evidence="4" id="KW-1185">Reference proteome</keyword>
<dbReference type="SUPFAM" id="SSF142338">
    <property type="entry name" value="CofD-like"/>
    <property type="match status" value="1"/>
</dbReference>
<dbReference type="InterPro" id="IPR002882">
    <property type="entry name" value="CofD"/>
</dbReference>
<sequence length="269" mass="28898">MAIVVNTGDDERFHGLHVSPDLDTMTYTLSGLYNPETGWGINGDSFETLQMLNRLGADTWFNLGSRDFAMHIRRTELLAQGSSLSRVTAQLTANLGIAHPIIPMSDQPVRTVLDTDDGTLSMQEYFVHRRAEPVVRSIEYVGASDAEPSPDFASALDAASTIIICPSNPFLSVAPILAVPGVRDAIASHTGPRIAELGSDVSAVGVAREYRGFCDVLVLDSQDANLADAVSAEGIDAAVMPTIMQTDDDKVQLAERVLALAADLENRRS</sequence>
<accession>A0AA35WPN9</accession>
<dbReference type="GO" id="GO:0043743">
    <property type="term" value="F:LPPG:FO 2-phospho-L-lactate transferase activity"/>
    <property type="evidence" value="ECO:0007669"/>
    <property type="project" value="InterPro"/>
</dbReference>